<accession>A0A940RV07</accession>
<dbReference type="PANTHER" id="PTHR42993:SF1">
    <property type="entry name" value="MAOC-LIKE DEHYDRATASE DOMAIN-CONTAINING PROTEIN"/>
    <property type="match status" value="1"/>
</dbReference>
<keyword evidence="4" id="KW-1185">Reference proteome</keyword>
<evidence type="ECO:0000256" key="1">
    <source>
        <dbReference type="ARBA" id="ARBA00005254"/>
    </source>
</evidence>
<dbReference type="Gene3D" id="3.10.129.10">
    <property type="entry name" value="Hotdog Thioesterase"/>
    <property type="match status" value="1"/>
</dbReference>
<name>A0A940RV07_9ACTN</name>
<dbReference type="EMBL" id="JAGIQL010000028">
    <property type="protein sequence ID" value="MBP0457765.1"/>
    <property type="molecule type" value="Genomic_DNA"/>
</dbReference>
<dbReference type="Proteomes" id="UP000670475">
    <property type="component" value="Unassembled WGS sequence"/>
</dbReference>
<organism evidence="3 4">
    <name type="scientific">Streptomyces montanisoli</name>
    <dbReference type="NCBI Taxonomy" id="2798581"/>
    <lineage>
        <taxon>Bacteria</taxon>
        <taxon>Bacillati</taxon>
        <taxon>Actinomycetota</taxon>
        <taxon>Actinomycetes</taxon>
        <taxon>Kitasatosporales</taxon>
        <taxon>Streptomycetaceae</taxon>
        <taxon>Streptomyces</taxon>
    </lineage>
</organism>
<dbReference type="AlphaFoldDB" id="A0A940RV07"/>
<dbReference type="InterPro" id="IPR002539">
    <property type="entry name" value="MaoC-like_dom"/>
</dbReference>
<dbReference type="InterPro" id="IPR029069">
    <property type="entry name" value="HotDog_dom_sf"/>
</dbReference>
<feature type="domain" description="MaoC-like" evidence="2">
    <location>
        <begin position="17"/>
        <end position="134"/>
    </location>
</feature>
<dbReference type="SUPFAM" id="SSF54637">
    <property type="entry name" value="Thioesterase/thiol ester dehydrase-isomerase"/>
    <property type="match status" value="1"/>
</dbReference>
<reference evidence="3" key="1">
    <citation type="submission" date="2021-03" db="EMBL/GenBank/DDBJ databases">
        <title>Whole genome sequence of Streptomyces bomunensis MMS17-BM035.</title>
        <authorList>
            <person name="Lee J.H."/>
        </authorList>
    </citation>
    <scope>NUCLEOTIDE SEQUENCE</scope>
    <source>
        <strain evidence="3">MMS17-BM035</strain>
    </source>
</reference>
<dbReference type="Pfam" id="PF01575">
    <property type="entry name" value="MaoC_dehydratas"/>
    <property type="match status" value="1"/>
</dbReference>
<comment type="similarity">
    <text evidence="1">Belongs to the enoyl-CoA hydratase/isomerase family.</text>
</comment>
<evidence type="ECO:0000313" key="3">
    <source>
        <dbReference type="EMBL" id="MBP0457765.1"/>
    </source>
</evidence>
<gene>
    <name evidence="3" type="ORF">JFN87_09660</name>
</gene>
<dbReference type="InterPro" id="IPR039375">
    <property type="entry name" value="NodN-like"/>
</dbReference>
<protein>
    <submittedName>
        <fullName evidence="3">MaoC family dehydratase</fullName>
    </submittedName>
</protein>
<sequence>MTEPRTFTSVEELRAGIGEQLGYSEWVEVDQKRIDLFAEATGDHQWIHVDPERAAAGPFGTTIAHGYLTLSLLPLLLPQVLRVENVKMGINYGTNKVRFPSPVPVGSRLRATGVLADVTEASGGAVQVTARVTVEREGGEKPACVAESVSRYYF</sequence>
<evidence type="ECO:0000259" key="2">
    <source>
        <dbReference type="Pfam" id="PF01575"/>
    </source>
</evidence>
<dbReference type="PANTHER" id="PTHR42993">
    <property type="entry name" value="MAOC-LIKE DEHYDRATASE DOMAIN-CONTAINING PROTEIN"/>
    <property type="match status" value="1"/>
</dbReference>
<comment type="caution">
    <text evidence="3">The sequence shown here is derived from an EMBL/GenBank/DDBJ whole genome shotgun (WGS) entry which is preliminary data.</text>
</comment>
<dbReference type="CDD" id="cd03450">
    <property type="entry name" value="NodN"/>
    <property type="match status" value="1"/>
</dbReference>
<proteinExistence type="inferred from homology"/>
<evidence type="ECO:0000313" key="4">
    <source>
        <dbReference type="Proteomes" id="UP000670475"/>
    </source>
</evidence>
<dbReference type="RefSeq" id="WP_209339532.1">
    <property type="nucleotide sequence ID" value="NZ_JAGIQL010000028.1"/>
</dbReference>